<dbReference type="EMBL" id="JBHSXS010000006">
    <property type="protein sequence ID" value="MFC6880698.1"/>
    <property type="molecule type" value="Genomic_DNA"/>
</dbReference>
<organism evidence="2 3">
    <name type="scientific">Actinomadura yumaensis</name>
    <dbReference type="NCBI Taxonomy" id="111807"/>
    <lineage>
        <taxon>Bacteria</taxon>
        <taxon>Bacillati</taxon>
        <taxon>Actinomycetota</taxon>
        <taxon>Actinomycetes</taxon>
        <taxon>Streptosporangiales</taxon>
        <taxon>Thermomonosporaceae</taxon>
        <taxon>Actinomadura</taxon>
    </lineage>
</organism>
<dbReference type="GO" id="GO:0032259">
    <property type="term" value="P:methylation"/>
    <property type="evidence" value="ECO:0007669"/>
    <property type="project" value="UniProtKB-KW"/>
</dbReference>
<dbReference type="CDD" id="cd02440">
    <property type="entry name" value="AdoMet_MTases"/>
    <property type="match status" value="1"/>
</dbReference>
<keyword evidence="3" id="KW-1185">Reference proteome</keyword>
<dbReference type="Pfam" id="PF13649">
    <property type="entry name" value="Methyltransf_25"/>
    <property type="match status" value="1"/>
</dbReference>
<dbReference type="InterPro" id="IPR029063">
    <property type="entry name" value="SAM-dependent_MTases_sf"/>
</dbReference>
<dbReference type="GO" id="GO:0008168">
    <property type="term" value="F:methyltransferase activity"/>
    <property type="evidence" value="ECO:0007669"/>
    <property type="project" value="UniProtKB-KW"/>
</dbReference>
<name>A0ABW2CFV1_9ACTN</name>
<reference evidence="3" key="1">
    <citation type="journal article" date="2019" name="Int. J. Syst. Evol. Microbiol.">
        <title>The Global Catalogue of Microorganisms (GCM) 10K type strain sequencing project: providing services to taxonomists for standard genome sequencing and annotation.</title>
        <authorList>
            <consortium name="The Broad Institute Genomics Platform"/>
            <consortium name="The Broad Institute Genome Sequencing Center for Infectious Disease"/>
            <person name="Wu L."/>
            <person name="Ma J."/>
        </authorList>
    </citation>
    <scope>NUCLEOTIDE SEQUENCE [LARGE SCALE GENOMIC DNA]</scope>
    <source>
        <strain evidence="3">JCM 3369</strain>
    </source>
</reference>
<evidence type="ECO:0000313" key="2">
    <source>
        <dbReference type="EMBL" id="MFC6880698.1"/>
    </source>
</evidence>
<evidence type="ECO:0000313" key="3">
    <source>
        <dbReference type="Proteomes" id="UP001596380"/>
    </source>
</evidence>
<feature type="domain" description="Methyltransferase" evidence="1">
    <location>
        <begin position="47"/>
        <end position="140"/>
    </location>
</feature>
<gene>
    <name evidence="2" type="ORF">ACFQKB_13100</name>
</gene>
<dbReference type="SUPFAM" id="SSF53335">
    <property type="entry name" value="S-adenosyl-L-methionine-dependent methyltransferases"/>
    <property type="match status" value="1"/>
</dbReference>
<keyword evidence="2" id="KW-0489">Methyltransferase</keyword>
<keyword evidence="2" id="KW-0808">Transferase</keyword>
<accession>A0ABW2CFV1</accession>
<dbReference type="RefSeq" id="WP_160826210.1">
    <property type="nucleotide sequence ID" value="NZ_JBHSXE010000001.1"/>
</dbReference>
<dbReference type="Proteomes" id="UP001596380">
    <property type="component" value="Unassembled WGS sequence"/>
</dbReference>
<dbReference type="PANTHER" id="PTHR43591:SF24">
    <property type="entry name" value="2-METHOXY-6-POLYPRENYL-1,4-BENZOQUINOL METHYLASE, MITOCHONDRIAL"/>
    <property type="match status" value="1"/>
</dbReference>
<protein>
    <submittedName>
        <fullName evidence="2">Class I SAM-dependent methyltransferase</fullName>
        <ecNumber evidence="2">2.1.1.-</ecNumber>
    </submittedName>
</protein>
<dbReference type="Gene3D" id="3.40.50.150">
    <property type="entry name" value="Vaccinia Virus protein VP39"/>
    <property type="match status" value="1"/>
</dbReference>
<comment type="caution">
    <text evidence="2">The sequence shown here is derived from an EMBL/GenBank/DDBJ whole genome shotgun (WGS) entry which is preliminary data.</text>
</comment>
<dbReference type="PANTHER" id="PTHR43591">
    <property type="entry name" value="METHYLTRANSFERASE"/>
    <property type="match status" value="1"/>
</dbReference>
<proteinExistence type="predicted"/>
<evidence type="ECO:0000259" key="1">
    <source>
        <dbReference type="Pfam" id="PF13649"/>
    </source>
</evidence>
<sequence>MILTNITRRYTRIDSWFYDRFIADAVLAGTASLVEDIVAAVPAGGSVLEVGSGGGQFAVRLAEAAPALRITGVDLSREQVSRAAQRARHQPNVSFQAGSALDLSFPADRFDAAVSIGSIKHWPDQAKGVAEMLRVLRPGGLLLVVEVDRGCTLRDARSFVARFRTPRPLRAPALMGFRTYIAGQGLDLDDARKLVAPLAFTDSRVERTPADPMLLISGTKAGSS</sequence>
<dbReference type="EC" id="2.1.1.-" evidence="2"/>
<dbReference type="InterPro" id="IPR041698">
    <property type="entry name" value="Methyltransf_25"/>
</dbReference>